<keyword evidence="3" id="KW-1185">Reference proteome</keyword>
<name>A0ABS8TQ01_DATST</name>
<evidence type="ECO:0000313" key="2">
    <source>
        <dbReference type="EMBL" id="MCD7473288.1"/>
    </source>
</evidence>
<sequence>HIENYSLSYTKENAGGDHTSASLNEWEVETRRPTRRAPRRVACLGASTGALRP</sequence>
<feature type="non-terminal residue" evidence="2">
    <location>
        <position position="1"/>
    </location>
</feature>
<comment type="caution">
    <text evidence="2">The sequence shown here is derived from an EMBL/GenBank/DDBJ whole genome shotgun (WGS) entry which is preliminary data.</text>
</comment>
<evidence type="ECO:0000313" key="3">
    <source>
        <dbReference type="Proteomes" id="UP000823775"/>
    </source>
</evidence>
<proteinExistence type="predicted"/>
<feature type="compositionally biased region" description="Polar residues" evidence="1">
    <location>
        <begin position="1"/>
        <end position="11"/>
    </location>
</feature>
<feature type="region of interest" description="Disordered" evidence="1">
    <location>
        <begin position="1"/>
        <end position="53"/>
    </location>
</feature>
<dbReference type="Proteomes" id="UP000823775">
    <property type="component" value="Unassembled WGS sequence"/>
</dbReference>
<feature type="non-terminal residue" evidence="2">
    <location>
        <position position="53"/>
    </location>
</feature>
<dbReference type="EMBL" id="JACEIK010001952">
    <property type="protein sequence ID" value="MCD7473288.1"/>
    <property type="molecule type" value="Genomic_DNA"/>
</dbReference>
<accession>A0ABS8TQ01</accession>
<protein>
    <submittedName>
        <fullName evidence="2">Uncharacterized protein</fullName>
    </submittedName>
</protein>
<reference evidence="2 3" key="1">
    <citation type="journal article" date="2021" name="BMC Genomics">
        <title>Datura genome reveals duplications of psychoactive alkaloid biosynthetic genes and high mutation rate following tissue culture.</title>
        <authorList>
            <person name="Rajewski A."/>
            <person name="Carter-House D."/>
            <person name="Stajich J."/>
            <person name="Litt A."/>
        </authorList>
    </citation>
    <scope>NUCLEOTIDE SEQUENCE [LARGE SCALE GENOMIC DNA]</scope>
    <source>
        <strain evidence="2">AR-01</strain>
    </source>
</reference>
<organism evidence="2 3">
    <name type="scientific">Datura stramonium</name>
    <name type="common">Jimsonweed</name>
    <name type="synonym">Common thornapple</name>
    <dbReference type="NCBI Taxonomy" id="4076"/>
    <lineage>
        <taxon>Eukaryota</taxon>
        <taxon>Viridiplantae</taxon>
        <taxon>Streptophyta</taxon>
        <taxon>Embryophyta</taxon>
        <taxon>Tracheophyta</taxon>
        <taxon>Spermatophyta</taxon>
        <taxon>Magnoliopsida</taxon>
        <taxon>eudicotyledons</taxon>
        <taxon>Gunneridae</taxon>
        <taxon>Pentapetalae</taxon>
        <taxon>asterids</taxon>
        <taxon>lamiids</taxon>
        <taxon>Solanales</taxon>
        <taxon>Solanaceae</taxon>
        <taxon>Solanoideae</taxon>
        <taxon>Datureae</taxon>
        <taxon>Datura</taxon>
    </lineage>
</organism>
<gene>
    <name evidence="2" type="ORF">HAX54_015069</name>
</gene>
<evidence type="ECO:0000256" key="1">
    <source>
        <dbReference type="SAM" id="MobiDB-lite"/>
    </source>
</evidence>